<dbReference type="Gene3D" id="1.10.10.10">
    <property type="entry name" value="Winged helix-like DNA-binding domain superfamily/Winged helix DNA-binding domain"/>
    <property type="match status" value="1"/>
</dbReference>
<dbReference type="Pfam" id="PF03466">
    <property type="entry name" value="LysR_substrate"/>
    <property type="match status" value="1"/>
</dbReference>
<dbReference type="PANTHER" id="PTHR30346:SF28">
    <property type="entry name" value="HTH-TYPE TRANSCRIPTIONAL REGULATOR CYNR"/>
    <property type="match status" value="1"/>
</dbReference>
<comment type="similarity">
    <text evidence="1">Belongs to the LysR transcriptional regulatory family.</text>
</comment>
<dbReference type="InterPro" id="IPR036388">
    <property type="entry name" value="WH-like_DNA-bd_sf"/>
</dbReference>
<feature type="domain" description="HTH lysR-type" evidence="5">
    <location>
        <begin position="1"/>
        <end position="58"/>
    </location>
</feature>
<sequence length="306" mass="33371">MEFRHLRYFVAVAEELSFTRAAERLHIAQPPLSMQIRALEEELGVTLFARTRRKVALTASGETFLVRARQLLADADQARDEVLGAARGELGRLRVAFTSSLPYSPVFSDVIRAYRDAYPGVDLQLQELFSDRQFEALREGRLDVGLVRIPASHAPKGIVLREIWRDPVIVVMPAAHPLAQGAGVHLHELRNAAFITFPADGGTGLPLLLAQLSRAAGFEPRVVQVAREATTQIALVAAGVGLALLPAQLENVRLAGVRYLPVRDAGASVPLSVAMPTGREVPVVDRFLALLETITRGYRSAPPGNR</sequence>
<dbReference type="CDD" id="cd08414">
    <property type="entry name" value="PBP2_LTTR_aromatics_like"/>
    <property type="match status" value="1"/>
</dbReference>
<evidence type="ECO:0000256" key="4">
    <source>
        <dbReference type="ARBA" id="ARBA00023163"/>
    </source>
</evidence>
<evidence type="ECO:0000313" key="6">
    <source>
        <dbReference type="EMBL" id="QID18206.1"/>
    </source>
</evidence>
<keyword evidence="2" id="KW-0805">Transcription regulation</keyword>
<dbReference type="GO" id="GO:0003700">
    <property type="term" value="F:DNA-binding transcription factor activity"/>
    <property type="evidence" value="ECO:0007669"/>
    <property type="project" value="InterPro"/>
</dbReference>
<dbReference type="FunFam" id="1.10.10.10:FF:000001">
    <property type="entry name" value="LysR family transcriptional regulator"/>
    <property type="match status" value="1"/>
</dbReference>
<dbReference type="PRINTS" id="PR00039">
    <property type="entry name" value="HTHLYSR"/>
</dbReference>
<dbReference type="PROSITE" id="PS50931">
    <property type="entry name" value="HTH_LYSR"/>
    <property type="match status" value="1"/>
</dbReference>
<evidence type="ECO:0000313" key="7">
    <source>
        <dbReference type="Proteomes" id="UP000501991"/>
    </source>
</evidence>
<evidence type="ECO:0000256" key="3">
    <source>
        <dbReference type="ARBA" id="ARBA00023125"/>
    </source>
</evidence>
<dbReference type="SUPFAM" id="SSF53850">
    <property type="entry name" value="Periplasmic binding protein-like II"/>
    <property type="match status" value="1"/>
</dbReference>
<dbReference type="GO" id="GO:0003677">
    <property type="term" value="F:DNA binding"/>
    <property type="evidence" value="ECO:0007669"/>
    <property type="project" value="UniProtKB-KW"/>
</dbReference>
<dbReference type="SUPFAM" id="SSF46785">
    <property type="entry name" value="Winged helix' DNA-binding domain"/>
    <property type="match status" value="1"/>
</dbReference>
<dbReference type="RefSeq" id="WP_173765642.1">
    <property type="nucleotide sequence ID" value="NZ_CP048836.1"/>
</dbReference>
<name>A0A6C1B3I5_9RHOO</name>
<dbReference type="Gene3D" id="3.40.190.10">
    <property type="entry name" value="Periplasmic binding protein-like II"/>
    <property type="match status" value="2"/>
</dbReference>
<keyword evidence="3" id="KW-0238">DNA-binding</keyword>
<dbReference type="Proteomes" id="UP000501991">
    <property type="component" value="Chromosome"/>
</dbReference>
<evidence type="ECO:0000256" key="2">
    <source>
        <dbReference type="ARBA" id="ARBA00023015"/>
    </source>
</evidence>
<organism evidence="6 7">
    <name type="scientific">Nitrogeniibacter mangrovi</name>
    <dbReference type="NCBI Taxonomy" id="2016596"/>
    <lineage>
        <taxon>Bacteria</taxon>
        <taxon>Pseudomonadati</taxon>
        <taxon>Pseudomonadota</taxon>
        <taxon>Betaproteobacteria</taxon>
        <taxon>Rhodocyclales</taxon>
        <taxon>Zoogloeaceae</taxon>
        <taxon>Nitrogeniibacter</taxon>
    </lineage>
</organism>
<evidence type="ECO:0000256" key="1">
    <source>
        <dbReference type="ARBA" id="ARBA00009437"/>
    </source>
</evidence>
<dbReference type="PANTHER" id="PTHR30346">
    <property type="entry name" value="TRANSCRIPTIONAL DUAL REGULATOR HCAR-RELATED"/>
    <property type="match status" value="1"/>
</dbReference>
<evidence type="ECO:0000259" key="5">
    <source>
        <dbReference type="PROSITE" id="PS50931"/>
    </source>
</evidence>
<proteinExistence type="inferred from homology"/>
<keyword evidence="4" id="KW-0804">Transcription</keyword>
<gene>
    <name evidence="6" type="ORF">G3580_11505</name>
</gene>
<dbReference type="Pfam" id="PF00126">
    <property type="entry name" value="HTH_1"/>
    <property type="match status" value="1"/>
</dbReference>
<dbReference type="AlphaFoldDB" id="A0A6C1B3I5"/>
<dbReference type="InterPro" id="IPR036390">
    <property type="entry name" value="WH_DNA-bd_sf"/>
</dbReference>
<dbReference type="InterPro" id="IPR005119">
    <property type="entry name" value="LysR_subst-bd"/>
</dbReference>
<dbReference type="KEGG" id="azq:G3580_11505"/>
<accession>A0A6C1B3I5</accession>
<protein>
    <submittedName>
        <fullName evidence="6">LysR family transcriptional regulator</fullName>
    </submittedName>
</protein>
<dbReference type="InterPro" id="IPR000847">
    <property type="entry name" value="LysR_HTH_N"/>
</dbReference>
<dbReference type="GO" id="GO:0032993">
    <property type="term" value="C:protein-DNA complex"/>
    <property type="evidence" value="ECO:0007669"/>
    <property type="project" value="TreeGrafter"/>
</dbReference>
<dbReference type="EMBL" id="CP048836">
    <property type="protein sequence ID" value="QID18206.1"/>
    <property type="molecule type" value="Genomic_DNA"/>
</dbReference>
<reference evidence="6 7" key="1">
    <citation type="submission" date="2020-02" db="EMBL/GenBank/DDBJ databases">
        <title>Nitrogenibacter mangrovi gen. nov., sp. nov. isolated from mangrove sediment, a denitrifying betaproteobacterium.</title>
        <authorList>
            <person name="Liao H."/>
            <person name="Tian Y."/>
        </authorList>
    </citation>
    <scope>NUCLEOTIDE SEQUENCE [LARGE SCALE GENOMIC DNA]</scope>
    <source>
        <strain evidence="6 7">M9-3-2</strain>
    </source>
</reference>
<keyword evidence="7" id="KW-1185">Reference proteome</keyword>